<dbReference type="Proteomes" id="UP000502823">
    <property type="component" value="Unassembled WGS sequence"/>
</dbReference>
<dbReference type="Pfam" id="PF00078">
    <property type="entry name" value="RVT_1"/>
    <property type="match status" value="1"/>
</dbReference>
<evidence type="ECO:0000313" key="2">
    <source>
        <dbReference type="EMBL" id="GFG34645.1"/>
    </source>
</evidence>
<name>A0A6L2PW02_COPFO</name>
<reference evidence="3" key="1">
    <citation type="submission" date="2020-01" db="EMBL/GenBank/DDBJ databases">
        <title>Draft genome sequence of the Termite Coptotermes fromosanus.</title>
        <authorList>
            <person name="Itakura S."/>
            <person name="Yosikawa Y."/>
            <person name="Umezawa K."/>
        </authorList>
    </citation>
    <scope>NUCLEOTIDE SEQUENCE [LARGE SCALE GENOMIC DNA]</scope>
</reference>
<evidence type="ECO:0000313" key="3">
    <source>
        <dbReference type="Proteomes" id="UP000502823"/>
    </source>
</evidence>
<feature type="domain" description="Reverse transcriptase" evidence="1">
    <location>
        <begin position="1"/>
        <end position="107"/>
    </location>
</feature>
<dbReference type="EMBL" id="BLKM01008691">
    <property type="protein sequence ID" value="GFG34645.1"/>
    <property type="molecule type" value="Genomic_DNA"/>
</dbReference>
<gene>
    <name evidence="2" type="ORF">Cfor_03714</name>
</gene>
<sequence>MTNSSRNQDHSRVHDINTTIFKIPTVISVQILAYADDIDIISRSPKSLQEATGALDRAARMMGLEINQAKTKYMICGAKKKYTENVFKVKHVTFERVNSFMYLGTLITADNNISAEINDRITLANRSYFGMRSLMTAIIGQN</sequence>
<dbReference type="OrthoDB" id="8024598at2759"/>
<keyword evidence="3" id="KW-1185">Reference proteome</keyword>
<dbReference type="PANTHER" id="PTHR47027">
    <property type="entry name" value="REVERSE TRANSCRIPTASE DOMAIN-CONTAINING PROTEIN"/>
    <property type="match status" value="1"/>
</dbReference>
<proteinExistence type="predicted"/>
<dbReference type="AlphaFoldDB" id="A0A6L2PW02"/>
<dbReference type="InterPro" id="IPR000477">
    <property type="entry name" value="RT_dom"/>
</dbReference>
<evidence type="ECO:0000259" key="1">
    <source>
        <dbReference type="PROSITE" id="PS50878"/>
    </source>
</evidence>
<dbReference type="GO" id="GO:0071897">
    <property type="term" value="P:DNA biosynthetic process"/>
    <property type="evidence" value="ECO:0007669"/>
    <property type="project" value="UniProtKB-ARBA"/>
</dbReference>
<dbReference type="InterPro" id="IPR043502">
    <property type="entry name" value="DNA/RNA_pol_sf"/>
</dbReference>
<organism evidence="2 3">
    <name type="scientific">Coptotermes formosanus</name>
    <name type="common">Formosan subterranean termite</name>
    <dbReference type="NCBI Taxonomy" id="36987"/>
    <lineage>
        <taxon>Eukaryota</taxon>
        <taxon>Metazoa</taxon>
        <taxon>Ecdysozoa</taxon>
        <taxon>Arthropoda</taxon>
        <taxon>Hexapoda</taxon>
        <taxon>Insecta</taxon>
        <taxon>Pterygota</taxon>
        <taxon>Neoptera</taxon>
        <taxon>Polyneoptera</taxon>
        <taxon>Dictyoptera</taxon>
        <taxon>Blattodea</taxon>
        <taxon>Blattoidea</taxon>
        <taxon>Termitoidae</taxon>
        <taxon>Rhinotermitidae</taxon>
        <taxon>Coptotermes</taxon>
    </lineage>
</organism>
<comment type="caution">
    <text evidence="2">The sequence shown here is derived from an EMBL/GenBank/DDBJ whole genome shotgun (WGS) entry which is preliminary data.</text>
</comment>
<accession>A0A6L2PW02</accession>
<dbReference type="PANTHER" id="PTHR47027:SF29">
    <property type="entry name" value="C2H2-TYPE DOMAIN-CONTAINING PROTEIN"/>
    <property type="match status" value="1"/>
</dbReference>
<dbReference type="InParanoid" id="A0A6L2PW02"/>
<dbReference type="SUPFAM" id="SSF56672">
    <property type="entry name" value="DNA/RNA polymerases"/>
    <property type="match status" value="1"/>
</dbReference>
<protein>
    <recommendedName>
        <fullName evidence="1">Reverse transcriptase domain-containing protein</fullName>
    </recommendedName>
</protein>
<dbReference type="PROSITE" id="PS50878">
    <property type="entry name" value="RT_POL"/>
    <property type="match status" value="1"/>
</dbReference>